<organism evidence="14 15">
    <name type="scientific">Novipirellula galeiformis</name>
    <dbReference type="NCBI Taxonomy" id="2528004"/>
    <lineage>
        <taxon>Bacteria</taxon>
        <taxon>Pseudomonadati</taxon>
        <taxon>Planctomycetota</taxon>
        <taxon>Planctomycetia</taxon>
        <taxon>Pirellulales</taxon>
        <taxon>Pirellulaceae</taxon>
        <taxon>Novipirellula</taxon>
    </lineage>
</organism>
<keyword evidence="3 12" id="KW-0479">Metal-binding</keyword>
<keyword evidence="10 12" id="KW-0456">Lyase</keyword>
<dbReference type="PANTHER" id="PTHR10359:SF18">
    <property type="entry name" value="ENDONUCLEASE III"/>
    <property type="match status" value="1"/>
</dbReference>
<sequence length="223" mass="24839">MRLLTHREIERLYRILSQSMPGRSSSAKGPKGQPDPFRTCLACILSAQSLDQNTAVATKALFKLARTPRTMLKLSVEQVAAAIKPCGLYNVKARSIQGFCATLIDEFDGIVPQTRDELLRLPGIGRKCADIVLQFAFGQPTIAVDTHVFRVCNRTGLAPGKTADKTADALLARTPEWAVEQAHFWLIQFGKRICVARTPRCDVCPLNQMCRDYIDRQPVPMIR</sequence>
<evidence type="ECO:0000256" key="8">
    <source>
        <dbReference type="ARBA" id="ARBA00023125"/>
    </source>
</evidence>
<dbReference type="RefSeq" id="WP_197168925.1">
    <property type="nucleotide sequence ID" value="NZ_SJPT01000001.1"/>
</dbReference>
<evidence type="ECO:0000256" key="3">
    <source>
        <dbReference type="ARBA" id="ARBA00022723"/>
    </source>
</evidence>
<dbReference type="PANTHER" id="PTHR10359">
    <property type="entry name" value="A/G-SPECIFIC ADENINE GLYCOSYLASE/ENDONUCLEASE III"/>
    <property type="match status" value="1"/>
</dbReference>
<evidence type="ECO:0000256" key="12">
    <source>
        <dbReference type="HAMAP-Rule" id="MF_00942"/>
    </source>
</evidence>
<comment type="function">
    <text evidence="12">DNA repair enzyme that has both DNA N-glycosylase activity and AP-lyase activity. The DNA N-glycosylase activity releases various damaged pyrimidines from DNA by cleaving the N-glycosidic bond, leaving an AP (apurinic/apyrimidinic) site. The AP-lyase activity cleaves the phosphodiester bond 3' to the AP site by a beta-elimination, leaving a 3'-terminal unsaturated sugar and a product with a terminal 5'-phosphate.</text>
</comment>
<dbReference type="InterPro" id="IPR023170">
    <property type="entry name" value="HhH_base_excis_C"/>
</dbReference>
<evidence type="ECO:0000313" key="14">
    <source>
        <dbReference type="EMBL" id="TWU26301.1"/>
    </source>
</evidence>
<comment type="catalytic activity">
    <reaction evidence="12">
        <text>2'-deoxyribonucleotide-(2'-deoxyribose 5'-phosphate)-2'-deoxyribonucleotide-DNA = a 3'-end 2'-deoxyribonucleotide-(2,3-dehydro-2,3-deoxyribose 5'-phosphate)-DNA + a 5'-end 5'-phospho-2'-deoxyribonucleoside-DNA + H(+)</text>
        <dbReference type="Rhea" id="RHEA:66592"/>
        <dbReference type="Rhea" id="RHEA-COMP:13180"/>
        <dbReference type="Rhea" id="RHEA-COMP:16897"/>
        <dbReference type="Rhea" id="RHEA-COMP:17067"/>
        <dbReference type="ChEBI" id="CHEBI:15378"/>
        <dbReference type="ChEBI" id="CHEBI:136412"/>
        <dbReference type="ChEBI" id="CHEBI:157695"/>
        <dbReference type="ChEBI" id="CHEBI:167181"/>
        <dbReference type="EC" id="4.2.99.18"/>
    </reaction>
</comment>
<evidence type="ECO:0000256" key="10">
    <source>
        <dbReference type="ARBA" id="ARBA00023239"/>
    </source>
</evidence>
<dbReference type="Pfam" id="PF10576">
    <property type="entry name" value="EndIII_4Fe-2S"/>
    <property type="match status" value="1"/>
</dbReference>
<keyword evidence="11 12" id="KW-0326">Glycosidase</keyword>
<name>A0A5C6CS96_9BACT</name>
<dbReference type="InterPro" id="IPR005759">
    <property type="entry name" value="Nth"/>
</dbReference>
<keyword evidence="15" id="KW-1185">Reference proteome</keyword>
<dbReference type="PROSITE" id="PS01155">
    <property type="entry name" value="ENDONUCLEASE_III_2"/>
    <property type="match status" value="1"/>
</dbReference>
<feature type="domain" description="HhH-GPD" evidence="13">
    <location>
        <begin position="45"/>
        <end position="192"/>
    </location>
</feature>
<evidence type="ECO:0000256" key="5">
    <source>
        <dbReference type="ARBA" id="ARBA00022801"/>
    </source>
</evidence>
<feature type="binding site" evidence="12">
    <location>
        <position position="194"/>
    </location>
    <ligand>
        <name>[4Fe-4S] cluster</name>
        <dbReference type="ChEBI" id="CHEBI:49883"/>
    </ligand>
</feature>
<evidence type="ECO:0000256" key="2">
    <source>
        <dbReference type="ARBA" id="ARBA00022485"/>
    </source>
</evidence>
<comment type="cofactor">
    <cofactor evidence="12">
        <name>[4Fe-4S] cluster</name>
        <dbReference type="ChEBI" id="CHEBI:49883"/>
    </cofactor>
    <text evidence="12">Binds 1 [4Fe-4S] cluster.</text>
</comment>
<keyword evidence="5 12" id="KW-0378">Hydrolase</keyword>
<comment type="caution">
    <text evidence="14">The sequence shown here is derived from an EMBL/GenBank/DDBJ whole genome shotgun (WGS) entry which is preliminary data.</text>
</comment>
<dbReference type="Pfam" id="PF00633">
    <property type="entry name" value="HHH"/>
    <property type="match status" value="1"/>
</dbReference>
<feature type="binding site" evidence="12">
    <location>
        <position position="201"/>
    </location>
    <ligand>
        <name>[4Fe-4S] cluster</name>
        <dbReference type="ChEBI" id="CHEBI:49883"/>
    </ligand>
</feature>
<evidence type="ECO:0000256" key="1">
    <source>
        <dbReference type="ARBA" id="ARBA00008343"/>
    </source>
</evidence>
<dbReference type="GO" id="GO:0046872">
    <property type="term" value="F:metal ion binding"/>
    <property type="evidence" value="ECO:0007669"/>
    <property type="project" value="UniProtKB-KW"/>
</dbReference>
<keyword evidence="14" id="KW-0255">Endonuclease</keyword>
<dbReference type="CDD" id="cd00056">
    <property type="entry name" value="ENDO3c"/>
    <property type="match status" value="1"/>
</dbReference>
<dbReference type="EC" id="4.2.99.18" evidence="12"/>
<dbReference type="InterPro" id="IPR000445">
    <property type="entry name" value="HhH_motif"/>
</dbReference>
<evidence type="ECO:0000313" key="15">
    <source>
        <dbReference type="Proteomes" id="UP000316304"/>
    </source>
</evidence>
<keyword evidence="4 12" id="KW-0227">DNA damage</keyword>
<gene>
    <name evidence="14" type="primary">nth_1</name>
    <name evidence="12" type="synonym">nth</name>
    <name evidence="14" type="ORF">Pla52o_01540</name>
</gene>
<proteinExistence type="inferred from homology"/>
<feature type="binding site" evidence="12">
    <location>
        <position position="204"/>
    </location>
    <ligand>
        <name>[4Fe-4S] cluster</name>
        <dbReference type="ChEBI" id="CHEBI:49883"/>
    </ligand>
</feature>
<evidence type="ECO:0000256" key="9">
    <source>
        <dbReference type="ARBA" id="ARBA00023204"/>
    </source>
</evidence>
<dbReference type="Proteomes" id="UP000316304">
    <property type="component" value="Unassembled WGS sequence"/>
</dbReference>
<keyword evidence="6 12" id="KW-0408">Iron</keyword>
<evidence type="ECO:0000256" key="11">
    <source>
        <dbReference type="ARBA" id="ARBA00023295"/>
    </source>
</evidence>
<dbReference type="EMBL" id="SJPT01000001">
    <property type="protein sequence ID" value="TWU26301.1"/>
    <property type="molecule type" value="Genomic_DNA"/>
</dbReference>
<dbReference type="SMART" id="SM00525">
    <property type="entry name" value="FES"/>
    <property type="match status" value="1"/>
</dbReference>
<dbReference type="GO" id="GO:0006285">
    <property type="term" value="P:base-excision repair, AP site formation"/>
    <property type="evidence" value="ECO:0007669"/>
    <property type="project" value="TreeGrafter"/>
</dbReference>
<dbReference type="SUPFAM" id="SSF48150">
    <property type="entry name" value="DNA-glycosylase"/>
    <property type="match status" value="1"/>
</dbReference>
<evidence type="ECO:0000256" key="6">
    <source>
        <dbReference type="ARBA" id="ARBA00023004"/>
    </source>
</evidence>
<keyword evidence="8 12" id="KW-0238">DNA-binding</keyword>
<dbReference type="GO" id="GO:0003677">
    <property type="term" value="F:DNA binding"/>
    <property type="evidence" value="ECO:0007669"/>
    <property type="project" value="UniProtKB-UniRule"/>
</dbReference>
<keyword evidence="7 12" id="KW-0411">Iron-sulfur</keyword>
<keyword evidence="9 12" id="KW-0234">DNA repair</keyword>
<dbReference type="AlphaFoldDB" id="A0A5C6CS96"/>
<comment type="similarity">
    <text evidence="1 12">Belongs to the Nth/MutY family.</text>
</comment>
<feature type="binding site" evidence="12">
    <location>
        <position position="210"/>
    </location>
    <ligand>
        <name>[4Fe-4S] cluster</name>
        <dbReference type="ChEBI" id="CHEBI:49883"/>
    </ligand>
</feature>
<dbReference type="InterPro" id="IPR011257">
    <property type="entry name" value="DNA_glycosylase"/>
</dbReference>
<evidence type="ECO:0000259" key="13">
    <source>
        <dbReference type="SMART" id="SM00478"/>
    </source>
</evidence>
<dbReference type="GO" id="GO:0051539">
    <property type="term" value="F:4 iron, 4 sulfur cluster binding"/>
    <property type="evidence" value="ECO:0007669"/>
    <property type="project" value="UniProtKB-UniRule"/>
</dbReference>
<dbReference type="InterPro" id="IPR003265">
    <property type="entry name" value="HhH-GPD_domain"/>
</dbReference>
<dbReference type="GO" id="GO:0019104">
    <property type="term" value="F:DNA N-glycosylase activity"/>
    <property type="evidence" value="ECO:0007669"/>
    <property type="project" value="UniProtKB-UniRule"/>
</dbReference>
<dbReference type="SMART" id="SM00478">
    <property type="entry name" value="ENDO3c"/>
    <property type="match status" value="1"/>
</dbReference>
<keyword evidence="14" id="KW-0540">Nuclease</keyword>
<keyword evidence="2 12" id="KW-0004">4Fe-4S</keyword>
<dbReference type="PIRSF" id="PIRSF001435">
    <property type="entry name" value="Nth"/>
    <property type="match status" value="1"/>
</dbReference>
<dbReference type="FunFam" id="1.10.340.30:FF:000001">
    <property type="entry name" value="Endonuclease III"/>
    <property type="match status" value="1"/>
</dbReference>
<dbReference type="HAMAP" id="MF_00942">
    <property type="entry name" value="Nth"/>
    <property type="match status" value="1"/>
</dbReference>
<reference evidence="14 15" key="1">
    <citation type="submission" date="2019-02" db="EMBL/GenBank/DDBJ databases">
        <title>Deep-cultivation of Planctomycetes and their phenomic and genomic characterization uncovers novel biology.</title>
        <authorList>
            <person name="Wiegand S."/>
            <person name="Jogler M."/>
            <person name="Boedeker C."/>
            <person name="Pinto D."/>
            <person name="Vollmers J."/>
            <person name="Rivas-Marin E."/>
            <person name="Kohn T."/>
            <person name="Peeters S.H."/>
            <person name="Heuer A."/>
            <person name="Rast P."/>
            <person name="Oberbeckmann S."/>
            <person name="Bunk B."/>
            <person name="Jeske O."/>
            <person name="Meyerdierks A."/>
            <person name="Storesund J.E."/>
            <person name="Kallscheuer N."/>
            <person name="Luecker S."/>
            <person name="Lage O.M."/>
            <person name="Pohl T."/>
            <person name="Merkel B.J."/>
            <person name="Hornburger P."/>
            <person name="Mueller R.-W."/>
            <person name="Bruemmer F."/>
            <person name="Labrenz M."/>
            <person name="Spormann A.M."/>
            <person name="Op Den Camp H."/>
            <person name="Overmann J."/>
            <person name="Amann R."/>
            <person name="Jetten M.S.M."/>
            <person name="Mascher T."/>
            <person name="Medema M.H."/>
            <person name="Devos D.P."/>
            <person name="Kaster A.-K."/>
            <person name="Ovreas L."/>
            <person name="Rohde M."/>
            <person name="Galperin M.Y."/>
            <person name="Jogler C."/>
        </authorList>
    </citation>
    <scope>NUCLEOTIDE SEQUENCE [LARGE SCALE GENOMIC DNA]</scope>
    <source>
        <strain evidence="14 15">Pla52o</strain>
    </source>
</reference>
<dbReference type="InterPro" id="IPR003651">
    <property type="entry name" value="Endonuclease3_FeS-loop_motif"/>
</dbReference>
<dbReference type="Gene3D" id="1.10.340.30">
    <property type="entry name" value="Hypothetical protein, domain 2"/>
    <property type="match status" value="1"/>
</dbReference>
<dbReference type="Pfam" id="PF00730">
    <property type="entry name" value="HhH-GPD"/>
    <property type="match status" value="1"/>
</dbReference>
<evidence type="ECO:0000256" key="7">
    <source>
        <dbReference type="ARBA" id="ARBA00023014"/>
    </source>
</evidence>
<dbReference type="InterPro" id="IPR004036">
    <property type="entry name" value="Endonuclease-III-like_CS2"/>
</dbReference>
<evidence type="ECO:0000256" key="4">
    <source>
        <dbReference type="ARBA" id="ARBA00022763"/>
    </source>
</evidence>
<accession>A0A5C6CS96</accession>
<dbReference type="Gene3D" id="1.10.1670.10">
    <property type="entry name" value="Helix-hairpin-Helix base-excision DNA repair enzymes (C-terminal)"/>
    <property type="match status" value="1"/>
</dbReference>
<dbReference type="GO" id="GO:0140078">
    <property type="term" value="F:class I DNA-(apurinic or apyrimidinic site) endonuclease activity"/>
    <property type="evidence" value="ECO:0007669"/>
    <property type="project" value="UniProtKB-EC"/>
</dbReference>
<dbReference type="FunFam" id="1.10.1670.10:FF:000001">
    <property type="entry name" value="Endonuclease III"/>
    <property type="match status" value="1"/>
</dbReference>
<protein>
    <recommendedName>
        <fullName evidence="12">Endonuclease III</fullName>
        <ecNumber evidence="12">4.2.99.18</ecNumber>
    </recommendedName>
    <alternativeName>
        <fullName evidence="12">DNA-(apurinic or apyrimidinic site) lyase</fullName>
    </alternativeName>
</protein>